<reference evidence="2 3" key="1">
    <citation type="submission" date="2024-04" db="EMBL/GenBank/DDBJ databases">
        <authorList>
            <person name="Waldvogel A.-M."/>
            <person name="Schoenle A."/>
        </authorList>
    </citation>
    <scope>NUCLEOTIDE SEQUENCE [LARGE SCALE GENOMIC DNA]</scope>
</reference>
<protein>
    <submittedName>
        <fullName evidence="2">Uncharacterized protein</fullName>
    </submittedName>
</protein>
<dbReference type="AlphaFoldDB" id="A0AAV2L9X7"/>
<feature type="compositionally biased region" description="Pro residues" evidence="1">
    <location>
        <begin position="64"/>
        <end position="76"/>
    </location>
</feature>
<keyword evidence="3" id="KW-1185">Reference proteome</keyword>
<accession>A0AAV2L9X7</accession>
<gene>
    <name evidence="2" type="ORF">KC01_LOCUS25881</name>
</gene>
<evidence type="ECO:0000313" key="3">
    <source>
        <dbReference type="Proteomes" id="UP001497482"/>
    </source>
</evidence>
<dbReference type="EMBL" id="OZ035843">
    <property type="protein sequence ID" value="CAL1597371.1"/>
    <property type="molecule type" value="Genomic_DNA"/>
</dbReference>
<evidence type="ECO:0000256" key="1">
    <source>
        <dbReference type="SAM" id="MobiDB-lite"/>
    </source>
</evidence>
<name>A0AAV2L9X7_KNICA</name>
<dbReference type="Proteomes" id="UP001497482">
    <property type="component" value="Chromosome 21"/>
</dbReference>
<evidence type="ECO:0000313" key="2">
    <source>
        <dbReference type="EMBL" id="CAL1597371.1"/>
    </source>
</evidence>
<feature type="region of interest" description="Disordered" evidence="1">
    <location>
        <begin position="62"/>
        <end position="106"/>
    </location>
</feature>
<feature type="region of interest" description="Disordered" evidence="1">
    <location>
        <begin position="1"/>
        <end position="50"/>
    </location>
</feature>
<sequence>MRSAAEPSISRRGVGKGGINMEQQRRPHIVLYPESKEAATSGTETKKRTPSVHLTALIHYLTPPSFPSPLSPPSRPFPLLLSPSSPSSLSSPSSTESSPHHQHHPH</sequence>
<feature type="compositionally biased region" description="Low complexity" evidence="1">
    <location>
        <begin position="77"/>
        <end position="97"/>
    </location>
</feature>
<proteinExistence type="predicted"/>
<organism evidence="2 3">
    <name type="scientific">Knipowitschia caucasica</name>
    <name type="common">Caucasian dwarf goby</name>
    <name type="synonym">Pomatoschistus caucasicus</name>
    <dbReference type="NCBI Taxonomy" id="637954"/>
    <lineage>
        <taxon>Eukaryota</taxon>
        <taxon>Metazoa</taxon>
        <taxon>Chordata</taxon>
        <taxon>Craniata</taxon>
        <taxon>Vertebrata</taxon>
        <taxon>Euteleostomi</taxon>
        <taxon>Actinopterygii</taxon>
        <taxon>Neopterygii</taxon>
        <taxon>Teleostei</taxon>
        <taxon>Neoteleostei</taxon>
        <taxon>Acanthomorphata</taxon>
        <taxon>Gobiaria</taxon>
        <taxon>Gobiiformes</taxon>
        <taxon>Gobioidei</taxon>
        <taxon>Gobiidae</taxon>
        <taxon>Gobiinae</taxon>
        <taxon>Knipowitschia</taxon>
    </lineage>
</organism>